<sequence length="151" mass="17393">MNSEVTSNTNTVSQAEANSQSSFKNKYSLDKRAKWAAEARQQYPNKFPLIIERAQDKNTLENLEEMANPKFLMPNTFKVAEVLTIIKKKLQLTREVQQQSGIVLFAEGRYLMKSDAPISDIYERHQDKEDGFLYIVYQVEKVYGASEPSFD</sequence>
<keyword evidence="4 5" id="KW-0449">Lipoprotein</keyword>
<feature type="region of interest" description="Disordered" evidence="7">
    <location>
        <begin position="1"/>
        <end position="23"/>
    </location>
</feature>
<dbReference type="GO" id="GO:0016020">
    <property type="term" value="C:membrane"/>
    <property type="evidence" value="ECO:0007669"/>
    <property type="project" value="UniProtKB-SubCell"/>
</dbReference>
<gene>
    <name evidence="8" type="ORF">FGO68_gene11294</name>
</gene>
<proteinExistence type="inferred from homology"/>
<evidence type="ECO:0000256" key="7">
    <source>
        <dbReference type="SAM" id="MobiDB-lite"/>
    </source>
</evidence>
<evidence type="ECO:0000256" key="5">
    <source>
        <dbReference type="PIRSR" id="PIRSR604241-50"/>
    </source>
</evidence>
<comment type="subcellular location">
    <subcellularLocation>
        <location evidence="1">Membrane</location>
    </subcellularLocation>
</comment>
<dbReference type="OrthoDB" id="285394at2759"/>
<evidence type="ECO:0000313" key="8">
    <source>
        <dbReference type="EMBL" id="TNV77847.1"/>
    </source>
</evidence>
<keyword evidence="3" id="KW-0472">Membrane</keyword>
<comment type="similarity">
    <text evidence="2 6">Belongs to the ATG8 family.</text>
</comment>
<dbReference type="InterPro" id="IPR029071">
    <property type="entry name" value="Ubiquitin-like_domsf"/>
</dbReference>
<name>A0A8J8NM98_HALGN</name>
<dbReference type="InterPro" id="IPR004241">
    <property type="entry name" value="Atg8-like"/>
</dbReference>
<dbReference type="Gene3D" id="3.10.20.90">
    <property type="entry name" value="Phosphatidylinositol 3-kinase Catalytic Subunit, Chain A, domain 1"/>
    <property type="match status" value="1"/>
</dbReference>
<dbReference type="Proteomes" id="UP000785679">
    <property type="component" value="Unassembled WGS sequence"/>
</dbReference>
<comment type="caution">
    <text evidence="8">The sequence shown here is derived from an EMBL/GenBank/DDBJ whole genome shotgun (WGS) entry which is preliminary data.</text>
</comment>
<dbReference type="GO" id="GO:0006914">
    <property type="term" value="P:autophagy"/>
    <property type="evidence" value="ECO:0007669"/>
    <property type="project" value="UniProtKB-KW"/>
</dbReference>
<feature type="lipid moiety-binding region" description="Phosphatidylserine amidated glycine; alternate" evidence="5">
    <location>
        <position position="144"/>
    </location>
</feature>
<evidence type="ECO:0000256" key="2">
    <source>
        <dbReference type="ARBA" id="ARBA00007293"/>
    </source>
</evidence>
<evidence type="ECO:0000256" key="6">
    <source>
        <dbReference type="RuleBase" id="RU004384"/>
    </source>
</evidence>
<evidence type="ECO:0000256" key="3">
    <source>
        <dbReference type="ARBA" id="ARBA00023136"/>
    </source>
</evidence>
<evidence type="ECO:0000313" key="9">
    <source>
        <dbReference type="Proteomes" id="UP000785679"/>
    </source>
</evidence>
<dbReference type="EMBL" id="RRYP01011265">
    <property type="protein sequence ID" value="TNV77847.1"/>
    <property type="molecule type" value="Genomic_DNA"/>
</dbReference>
<dbReference type="SUPFAM" id="SSF54236">
    <property type="entry name" value="Ubiquitin-like"/>
    <property type="match status" value="1"/>
</dbReference>
<reference evidence="8" key="1">
    <citation type="submission" date="2019-06" db="EMBL/GenBank/DDBJ databases">
        <authorList>
            <person name="Zheng W."/>
        </authorList>
    </citation>
    <scope>NUCLEOTIDE SEQUENCE</scope>
    <source>
        <strain evidence="8">QDHG01</strain>
    </source>
</reference>
<protein>
    <recommendedName>
        <fullName evidence="6">Autophagy-related protein</fullName>
    </recommendedName>
</protein>
<organism evidence="8 9">
    <name type="scientific">Halteria grandinella</name>
    <dbReference type="NCBI Taxonomy" id="5974"/>
    <lineage>
        <taxon>Eukaryota</taxon>
        <taxon>Sar</taxon>
        <taxon>Alveolata</taxon>
        <taxon>Ciliophora</taxon>
        <taxon>Intramacronucleata</taxon>
        <taxon>Spirotrichea</taxon>
        <taxon>Stichotrichia</taxon>
        <taxon>Sporadotrichida</taxon>
        <taxon>Halteriidae</taxon>
        <taxon>Halteria</taxon>
    </lineage>
</organism>
<dbReference type="Pfam" id="PF02991">
    <property type="entry name" value="ATG8"/>
    <property type="match status" value="1"/>
</dbReference>
<evidence type="ECO:0000256" key="4">
    <source>
        <dbReference type="ARBA" id="ARBA00023288"/>
    </source>
</evidence>
<keyword evidence="6" id="KW-0072">Autophagy</keyword>
<evidence type="ECO:0000256" key="1">
    <source>
        <dbReference type="ARBA" id="ARBA00004370"/>
    </source>
</evidence>
<keyword evidence="9" id="KW-1185">Reference proteome</keyword>
<dbReference type="AlphaFoldDB" id="A0A8J8NM98"/>
<accession>A0A8J8NM98</accession>
<dbReference type="PANTHER" id="PTHR10969">
    <property type="entry name" value="MICROTUBULE-ASSOCIATED PROTEINS 1A/1B LIGHT CHAIN 3-RELATED"/>
    <property type="match status" value="1"/>
</dbReference>